<organism evidence="1 2">
    <name type="scientific">Arachis hypogaea</name>
    <name type="common">Peanut</name>
    <dbReference type="NCBI Taxonomy" id="3818"/>
    <lineage>
        <taxon>Eukaryota</taxon>
        <taxon>Viridiplantae</taxon>
        <taxon>Streptophyta</taxon>
        <taxon>Embryophyta</taxon>
        <taxon>Tracheophyta</taxon>
        <taxon>Spermatophyta</taxon>
        <taxon>Magnoliopsida</taxon>
        <taxon>eudicotyledons</taxon>
        <taxon>Gunneridae</taxon>
        <taxon>Pentapetalae</taxon>
        <taxon>rosids</taxon>
        <taxon>fabids</taxon>
        <taxon>Fabales</taxon>
        <taxon>Fabaceae</taxon>
        <taxon>Papilionoideae</taxon>
        <taxon>50 kb inversion clade</taxon>
        <taxon>dalbergioids sensu lato</taxon>
        <taxon>Dalbergieae</taxon>
        <taxon>Pterocarpus clade</taxon>
        <taxon>Arachis</taxon>
    </lineage>
</organism>
<keyword evidence="2" id="KW-1185">Reference proteome</keyword>
<proteinExistence type="predicted"/>
<name>A0A444Z6Z6_ARAHY</name>
<reference evidence="1 2" key="1">
    <citation type="submission" date="2019-01" db="EMBL/GenBank/DDBJ databases">
        <title>Sequencing of cultivated peanut Arachis hypogaea provides insights into genome evolution and oil improvement.</title>
        <authorList>
            <person name="Chen X."/>
        </authorList>
    </citation>
    <scope>NUCLEOTIDE SEQUENCE [LARGE SCALE GENOMIC DNA]</scope>
    <source>
        <strain evidence="2">cv. Fuhuasheng</strain>
        <tissue evidence="1">Leaves</tissue>
    </source>
</reference>
<dbReference type="AlphaFoldDB" id="A0A444Z6Z6"/>
<evidence type="ECO:0000313" key="1">
    <source>
        <dbReference type="EMBL" id="RYR09937.1"/>
    </source>
</evidence>
<evidence type="ECO:0000313" key="2">
    <source>
        <dbReference type="Proteomes" id="UP000289738"/>
    </source>
</evidence>
<accession>A0A444Z6Z6</accession>
<comment type="caution">
    <text evidence="1">The sequence shown here is derived from an EMBL/GenBank/DDBJ whole genome shotgun (WGS) entry which is preliminary data.</text>
</comment>
<gene>
    <name evidence="1" type="ORF">Ahy_B05g078385</name>
</gene>
<protein>
    <recommendedName>
        <fullName evidence="3">Aminotransferase-like plant mobile domain-containing protein</fullName>
    </recommendedName>
</protein>
<sequence length="304" mass="35426">MSWIYQIFFQWCPPDRGIYQYPKAVSIRAVISMRPGSCIGEFRSTGIQFAWRVYDNPAMQALCPPWFLTEVEWGTWLSAVPLVCSNIVWFHQVNRVKRQFNGEQQVSDTPVNLDRFLMSTSRGEDVWWPDRLADWYEGWRRRFDPGHRISIHHSFDTRLTREYYDWWRGACRVRHLSGQAVLEDPRLVELPPGDQLGGTEALESVNLESRLGGRGPGLVGSGWMWSLTRMQSSAIRRITETSPWTERIHLQVRLFHLFHLPRHMHCIHRSHLEGCIIGQFGTHHRQVGIIGEFQHPSTPAHTTS</sequence>
<dbReference type="EMBL" id="SDMP01000015">
    <property type="protein sequence ID" value="RYR09937.1"/>
    <property type="molecule type" value="Genomic_DNA"/>
</dbReference>
<evidence type="ECO:0008006" key="3">
    <source>
        <dbReference type="Google" id="ProtNLM"/>
    </source>
</evidence>
<dbReference type="Proteomes" id="UP000289738">
    <property type="component" value="Chromosome B05"/>
</dbReference>